<dbReference type="InterPro" id="IPR050807">
    <property type="entry name" value="TransReg_Diox_bact_type"/>
</dbReference>
<evidence type="ECO:0000256" key="1">
    <source>
        <dbReference type="ARBA" id="ARBA00023125"/>
    </source>
</evidence>
<name>A0A5S4FMS1_9ACTN</name>
<dbReference type="CDD" id="cd00093">
    <property type="entry name" value="HTH_XRE"/>
    <property type="match status" value="1"/>
</dbReference>
<dbReference type="GO" id="GO:0005829">
    <property type="term" value="C:cytosol"/>
    <property type="evidence" value="ECO:0007669"/>
    <property type="project" value="TreeGrafter"/>
</dbReference>
<comment type="caution">
    <text evidence="4">The sequence shown here is derived from an EMBL/GenBank/DDBJ whole genome shotgun (WGS) entry which is preliminary data.</text>
</comment>
<accession>A0A5S4FMS1</accession>
<evidence type="ECO:0000259" key="3">
    <source>
        <dbReference type="PROSITE" id="PS50943"/>
    </source>
</evidence>
<dbReference type="OrthoDB" id="5114244at2"/>
<dbReference type="PROSITE" id="PS50943">
    <property type="entry name" value="HTH_CROC1"/>
    <property type="match status" value="1"/>
</dbReference>
<protein>
    <submittedName>
        <fullName evidence="4">Helix-turn-helix domain-containing protein</fullName>
    </submittedName>
</protein>
<dbReference type="Pfam" id="PF01381">
    <property type="entry name" value="HTH_3"/>
    <property type="match status" value="1"/>
</dbReference>
<dbReference type="PANTHER" id="PTHR46797">
    <property type="entry name" value="HTH-TYPE TRANSCRIPTIONAL REGULATOR"/>
    <property type="match status" value="1"/>
</dbReference>
<dbReference type="InterPro" id="IPR014710">
    <property type="entry name" value="RmlC-like_jellyroll"/>
</dbReference>
<dbReference type="GO" id="GO:0003677">
    <property type="term" value="F:DNA binding"/>
    <property type="evidence" value="ECO:0007669"/>
    <property type="project" value="UniProtKB-KW"/>
</dbReference>
<sequence>MARGLPVRRDHQRGCQGQRGQHVQAVPRDDGERAQDGAGQQVVDGAVAGECAEQGQAQAQQRGCGPEPGTVRGEARLRSSGRARHDGGSVRREGPHVRHDKTPAVAATAGPASGVRGAIAGNLRGTRLARGFSVRELAELTGVSKALISQIERGVANPTIEVLTRLAAALDLTFAELTRTHLLGPEVLRRGEGMPLQVGDTTVRSLFAAPDRRRFELAEGDLPPLTRSAKSAHGRGSVEHAYVVAGEVTVETGTWSVLLGEGDAVRFAAELDHVYVTGEQGCRVLTLISYSED</sequence>
<dbReference type="Gene3D" id="2.60.120.10">
    <property type="entry name" value="Jelly Rolls"/>
    <property type="match status" value="1"/>
</dbReference>
<dbReference type="EMBL" id="VCKY01000042">
    <property type="protein sequence ID" value="TMR21491.1"/>
    <property type="molecule type" value="Genomic_DNA"/>
</dbReference>
<feature type="compositionally biased region" description="Basic and acidic residues" evidence="2">
    <location>
        <begin position="73"/>
        <end position="102"/>
    </location>
</feature>
<dbReference type="AlphaFoldDB" id="A0A5S4FMS1"/>
<proteinExistence type="predicted"/>
<dbReference type="PANTHER" id="PTHR46797:SF1">
    <property type="entry name" value="METHYLPHOSPHONATE SYNTHASE"/>
    <property type="match status" value="1"/>
</dbReference>
<dbReference type="SUPFAM" id="SSF47413">
    <property type="entry name" value="lambda repressor-like DNA-binding domains"/>
    <property type="match status" value="1"/>
</dbReference>
<dbReference type="Gene3D" id="1.10.260.40">
    <property type="entry name" value="lambda repressor-like DNA-binding domains"/>
    <property type="match status" value="1"/>
</dbReference>
<dbReference type="InterPro" id="IPR010982">
    <property type="entry name" value="Lambda_DNA-bd_dom_sf"/>
</dbReference>
<evidence type="ECO:0000313" key="4">
    <source>
        <dbReference type="EMBL" id="TMR21491.1"/>
    </source>
</evidence>
<gene>
    <name evidence="4" type="ORF">ETD86_15055</name>
</gene>
<dbReference type="CDD" id="cd02209">
    <property type="entry name" value="cupin_XRE_C"/>
    <property type="match status" value="1"/>
</dbReference>
<dbReference type="InterPro" id="IPR001387">
    <property type="entry name" value="Cro/C1-type_HTH"/>
</dbReference>
<dbReference type="GO" id="GO:0003700">
    <property type="term" value="F:DNA-binding transcription factor activity"/>
    <property type="evidence" value="ECO:0007669"/>
    <property type="project" value="TreeGrafter"/>
</dbReference>
<keyword evidence="1" id="KW-0238">DNA-binding</keyword>
<feature type="domain" description="HTH cro/C1-type" evidence="3">
    <location>
        <begin position="123"/>
        <end position="177"/>
    </location>
</feature>
<dbReference type="InterPro" id="IPR011051">
    <property type="entry name" value="RmlC_Cupin_sf"/>
</dbReference>
<dbReference type="SUPFAM" id="SSF51182">
    <property type="entry name" value="RmlC-like cupins"/>
    <property type="match status" value="1"/>
</dbReference>
<reference evidence="4 5" key="1">
    <citation type="submission" date="2019-05" db="EMBL/GenBank/DDBJ databases">
        <title>Draft genome sequence of Nonomuraea turkmeniaca DSM 43926.</title>
        <authorList>
            <person name="Saricaoglu S."/>
            <person name="Isik K."/>
        </authorList>
    </citation>
    <scope>NUCLEOTIDE SEQUENCE [LARGE SCALE GENOMIC DNA]</scope>
    <source>
        <strain evidence="4 5">DSM 43926</strain>
    </source>
</reference>
<feature type="region of interest" description="Disordered" evidence="2">
    <location>
        <begin position="1"/>
        <end position="110"/>
    </location>
</feature>
<evidence type="ECO:0000256" key="2">
    <source>
        <dbReference type="SAM" id="MobiDB-lite"/>
    </source>
</evidence>
<dbReference type="SMART" id="SM00530">
    <property type="entry name" value="HTH_XRE"/>
    <property type="match status" value="1"/>
</dbReference>
<keyword evidence="5" id="KW-1185">Reference proteome</keyword>
<dbReference type="Proteomes" id="UP000309128">
    <property type="component" value="Unassembled WGS sequence"/>
</dbReference>
<organism evidence="4 5">
    <name type="scientific">Nonomuraea turkmeniaca</name>
    <dbReference type="NCBI Taxonomy" id="103838"/>
    <lineage>
        <taxon>Bacteria</taxon>
        <taxon>Bacillati</taxon>
        <taxon>Actinomycetota</taxon>
        <taxon>Actinomycetes</taxon>
        <taxon>Streptosporangiales</taxon>
        <taxon>Streptosporangiaceae</taxon>
        <taxon>Nonomuraea</taxon>
    </lineage>
</organism>
<feature type="compositionally biased region" description="Low complexity" evidence="2">
    <location>
        <begin position="45"/>
        <end position="65"/>
    </location>
</feature>
<evidence type="ECO:0000313" key="5">
    <source>
        <dbReference type="Proteomes" id="UP000309128"/>
    </source>
</evidence>